<evidence type="ECO:0000313" key="4">
    <source>
        <dbReference type="EMBL" id="TDQ67790.1"/>
    </source>
</evidence>
<feature type="compositionally biased region" description="Basic and acidic residues" evidence="1">
    <location>
        <begin position="618"/>
        <end position="633"/>
    </location>
</feature>
<comment type="caution">
    <text evidence="4">The sequence shown here is derived from an EMBL/GenBank/DDBJ whole genome shotgun (WGS) entry which is preliminary data.</text>
</comment>
<feature type="domain" description="GLUG" evidence="3">
    <location>
        <begin position="278"/>
        <end position="303"/>
    </location>
</feature>
<reference evidence="4 5" key="1">
    <citation type="submission" date="2019-03" db="EMBL/GenBank/DDBJ databases">
        <title>Genomic Encyclopedia of Type Strains, Phase IV (KMG-IV): sequencing the most valuable type-strain genomes for metagenomic binning, comparative biology and taxonomic classification.</title>
        <authorList>
            <person name="Goeker M."/>
        </authorList>
    </citation>
    <scope>NUCLEOTIDE SEQUENCE [LARGE SCALE GENOMIC DNA]</scope>
    <source>
        <strain evidence="4 5">DSM 13328</strain>
    </source>
</reference>
<organism evidence="4 5">
    <name type="scientific">Methanimicrococcus blatticola</name>
    <dbReference type="NCBI Taxonomy" id="91560"/>
    <lineage>
        <taxon>Archaea</taxon>
        <taxon>Methanobacteriati</taxon>
        <taxon>Methanobacteriota</taxon>
        <taxon>Stenosarchaea group</taxon>
        <taxon>Methanomicrobia</taxon>
        <taxon>Methanosarcinales</taxon>
        <taxon>Methanosarcinaceae</taxon>
        <taxon>Methanimicrococcus</taxon>
    </lineage>
</organism>
<feature type="transmembrane region" description="Helical" evidence="2">
    <location>
        <begin position="648"/>
        <end position="668"/>
    </location>
</feature>
<evidence type="ECO:0000313" key="5">
    <source>
        <dbReference type="Proteomes" id="UP000294855"/>
    </source>
</evidence>
<feature type="region of interest" description="Disordered" evidence="1">
    <location>
        <begin position="574"/>
        <end position="638"/>
    </location>
</feature>
<dbReference type="Proteomes" id="UP000294855">
    <property type="component" value="Unassembled WGS sequence"/>
</dbReference>
<dbReference type="Pfam" id="PF07581">
    <property type="entry name" value="Glug"/>
    <property type="match status" value="3"/>
</dbReference>
<proteinExistence type="predicted"/>
<dbReference type="AlphaFoldDB" id="A0A484F2C8"/>
<protein>
    <submittedName>
        <fullName evidence="4">GLUG motif-containing protein</fullName>
    </submittedName>
</protein>
<gene>
    <name evidence="4" type="ORF">C7391_1341</name>
</gene>
<feature type="compositionally biased region" description="Basic and acidic residues" evidence="1">
    <location>
        <begin position="596"/>
        <end position="609"/>
    </location>
</feature>
<keyword evidence="5" id="KW-1185">Reference proteome</keyword>
<evidence type="ECO:0000259" key="3">
    <source>
        <dbReference type="Pfam" id="PF07581"/>
    </source>
</evidence>
<dbReference type="Gene3D" id="2.160.20.110">
    <property type="match status" value="2"/>
</dbReference>
<accession>A0A484F2C8</accession>
<dbReference type="EMBL" id="SNYS01000010">
    <property type="protein sequence ID" value="TDQ67790.1"/>
    <property type="molecule type" value="Genomic_DNA"/>
</dbReference>
<keyword evidence="2" id="KW-0472">Membrane</keyword>
<evidence type="ECO:0000256" key="1">
    <source>
        <dbReference type="SAM" id="MobiDB-lite"/>
    </source>
</evidence>
<keyword evidence="2" id="KW-0812">Transmembrane</keyword>
<dbReference type="InterPro" id="IPR011493">
    <property type="entry name" value="GLUG"/>
</dbReference>
<feature type="domain" description="GLUG" evidence="3">
    <location>
        <begin position="251"/>
        <end position="275"/>
    </location>
</feature>
<keyword evidence="2" id="KW-1133">Transmembrane helix</keyword>
<sequence length="672" mass="69253">MFSKSSIASANRLRQSSSISNGGRGTSVSSFCQFSKYLFCVCAVLLILCGMAAAAPAQISVNQAYFNAYAAGDTGKFADMEADYILTGNVDLDGYNWKPIGTNLNKFNGTFEGKGFTISNLTINTADEGSFGLFGYVNNAEFSNISFKNFSFSFTGGTAKQTYVGALAGHISGNAEIENCSGSDITIECKFGAIGGLVGLIKEKSNINNSSVVSCDLKLTTNLDPVGGLVGSMYGNITGCSVSSAKLSSVGSVGGLVGSIEGKSNITNSSASCTVSESGSAGGLVGYIFASSNITNSSASGNLNGNMCVGGLVGEVKDMSNITNSSANCNVYTAAKEGGTFGAGGLAGLMQGHIINSSAFGTVTSKGDFAGGLIGDSSNRASSIQNSFSKCTVSAKNKAGGLAGFYFGTISQSYASGLVTASENYAGGLVGYSDITKIENSYAETVVMANDYAGGLVGHSSYAAATDTQRFLKNSYFSGTVLLTGAGTANIGSLIGKDDVPSGYSTFSNCFYLNDGNDVQGTSVSDADMKKIATFKDAGWDIGSANNVDHTWYTIEGVTYPLFLMTAVESGIPEEPGKIDSHAGGGSGTGQAKIVDSTDKKSSGSKDDVIQQQNNTQKQDDTQKQGDSQKSDNGESSGFGSDIGNSKWFYFFSGIVLSALIGSLAFFLNRRK</sequence>
<name>A0A484F2C8_9EURY</name>
<evidence type="ECO:0000256" key="2">
    <source>
        <dbReference type="SAM" id="Phobius"/>
    </source>
</evidence>
<feature type="domain" description="GLUG" evidence="3">
    <location>
        <begin position="305"/>
        <end position="328"/>
    </location>
</feature>